<feature type="domain" description="BHLH" evidence="3">
    <location>
        <begin position="211"/>
        <end position="287"/>
    </location>
</feature>
<proteinExistence type="predicted"/>
<dbReference type="AlphaFoldDB" id="A0A367KDX2"/>
<feature type="region of interest" description="Disordered" evidence="1">
    <location>
        <begin position="75"/>
        <end position="108"/>
    </location>
</feature>
<comment type="caution">
    <text evidence="4">The sequence shown here is derived from an EMBL/GenBank/DDBJ whole genome shotgun (WGS) entry which is preliminary data.</text>
</comment>
<keyword evidence="2" id="KW-0812">Transmembrane</keyword>
<feature type="compositionally biased region" description="Polar residues" evidence="1">
    <location>
        <begin position="34"/>
        <end position="48"/>
    </location>
</feature>
<dbReference type="OrthoDB" id="2133190at2759"/>
<dbReference type="PANTHER" id="PTHR47336:SF2">
    <property type="entry name" value="TRANSCRIPTION FACTOR HMS1-RELATED"/>
    <property type="match status" value="1"/>
</dbReference>
<dbReference type="Proteomes" id="UP000253551">
    <property type="component" value="Unassembled WGS sequence"/>
</dbReference>
<sequence length="882" mass="100790">MLQDLNELDFDAYFDVANSNQPSRDILYHDESQHSPQPNDNIMLPSISSPDNRTFNYLSPLTNQQQQFNLFDWDIQPSTQHSPSSSPLSSSDGYTSHSLSPTIHSPPFSLKNDANKALGLFDKKSAFLDVPGINIPTTPINEISSQQAMDSSNHSNLPSPPLDTPFSTINQWNQFKNDDNSDTKHWRKTTRQANIRTINDPTVIHGPGKQLKKVAHNAIERRYRNNINDRIHELKNVVPALYKARICPHDNEDTSESETEIVDGVEVAKKLNKATILKKATEYIQFLKTTNEKTDSENMILQQIIAQMPGGQQVLTRFLYQKKEYEQSENERLTRERHEAQERERVERQKLLRERAAQRAALAQLMPKQERRPYRRRQSKKDLKRSNTSEDENSSGNKMFMAAFMCLVFFAAPSSSELKQHEVVDNMNRTTDLYTEKVSSLNFWTLARYTLYASGLFYLCVLPLVFRWLRPKPVKQNKKCTEHCHYDQEVPAVWNRLYLDLTRSVGTTSSKGHNLLSIVFTLLDTLFNLLYLLIPTSVLGMVHKATKPVGCPEELSRMGAWIRLNEVECLGGNPHVSRLSMFHSSIAMLAQLHKMKRDKNYASICGQNTLDRVYTTAAIQLELCFPFLSSYFSDWIQPKFSSECYDQVLSMLSARNGFQPDQCRQVMYSYVLPYMTSPLDLLLYWQQLETLKESWHDYLNGTRPVFSEKQLSTLPGHLLQWQIRLGLGLESLATLDQELLATNKFSSSLLNKHADMILHLLEAASLLVKNDQLYKVASLLEQAKQERQASIKCIQQLNGAAEATVLVLSALAVHLRTLKALIVHGTELAQKGFSAQQAAIYIAQLRDQVLQDLESPFARHLSAKCKKHIQLYIYQADDTLSL</sequence>
<dbReference type="GO" id="GO:0046983">
    <property type="term" value="F:protein dimerization activity"/>
    <property type="evidence" value="ECO:0007669"/>
    <property type="project" value="InterPro"/>
</dbReference>
<feature type="compositionally biased region" description="Low complexity" evidence="1">
    <location>
        <begin position="77"/>
        <end position="91"/>
    </location>
</feature>
<feature type="region of interest" description="Disordered" evidence="1">
    <location>
        <begin position="29"/>
        <end position="48"/>
    </location>
</feature>
<reference evidence="4 5" key="1">
    <citation type="journal article" date="2018" name="G3 (Bethesda)">
        <title>Phylogenetic and Phylogenomic Definition of Rhizopus Species.</title>
        <authorList>
            <person name="Gryganskyi A.P."/>
            <person name="Golan J."/>
            <person name="Dolatabadi S."/>
            <person name="Mondo S."/>
            <person name="Robb S."/>
            <person name="Idnurm A."/>
            <person name="Muszewska A."/>
            <person name="Steczkiewicz K."/>
            <person name="Masonjones S."/>
            <person name="Liao H.L."/>
            <person name="Gajdeczka M.T."/>
            <person name="Anike F."/>
            <person name="Vuek A."/>
            <person name="Anishchenko I.M."/>
            <person name="Voigt K."/>
            <person name="de Hoog G.S."/>
            <person name="Smith M.E."/>
            <person name="Heitman J."/>
            <person name="Vilgalys R."/>
            <person name="Stajich J.E."/>
        </authorList>
    </citation>
    <scope>NUCLEOTIDE SEQUENCE [LARGE SCALE GENOMIC DNA]</scope>
    <source>
        <strain evidence="4 5">LSU 92-RS-03</strain>
    </source>
</reference>
<dbReference type="STRING" id="4846.A0A367KDX2"/>
<keyword evidence="5" id="KW-1185">Reference proteome</keyword>
<name>A0A367KDX2_RHIST</name>
<dbReference type="PANTHER" id="PTHR47336">
    <property type="entry name" value="TRANSCRIPTION FACTOR HMS1-RELATED"/>
    <property type="match status" value="1"/>
</dbReference>
<keyword evidence="2" id="KW-0472">Membrane</keyword>
<dbReference type="InterPro" id="IPR011598">
    <property type="entry name" value="bHLH_dom"/>
</dbReference>
<dbReference type="InterPro" id="IPR036638">
    <property type="entry name" value="HLH_DNA-bd_sf"/>
</dbReference>
<protein>
    <recommendedName>
        <fullName evidence="3">BHLH domain-containing protein</fullName>
    </recommendedName>
</protein>
<evidence type="ECO:0000256" key="1">
    <source>
        <dbReference type="SAM" id="MobiDB-lite"/>
    </source>
</evidence>
<dbReference type="Gene3D" id="4.10.280.10">
    <property type="entry name" value="Helix-loop-helix DNA-binding domain"/>
    <property type="match status" value="1"/>
</dbReference>
<feature type="transmembrane region" description="Helical" evidence="2">
    <location>
        <begin position="449"/>
        <end position="469"/>
    </location>
</feature>
<feature type="region of interest" description="Disordered" evidence="1">
    <location>
        <begin position="362"/>
        <end position="394"/>
    </location>
</feature>
<evidence type="ECO:0000313" key="5">
    <source>
        <dbReference type="Proteomes" id="UP000253551"/>
    </source>
</evidence>
<feature type="compositionally biased region" description="Polar residues" evidence="1">
    <location>
        <begin position="92"/>
        <end position="103"/>
    </location>
</feature>
<evidence type="ECO:0000259" key="3">
    <source>
        <dbReference type="PROSITE" id="PS50888"/>
    </source>
</evidence>
<dbReference type="SMART" id="SM00353">
    <property type="entry name" value="HLH"/>
    <property type="match status" value="1"/>
</dbReference>
<dbReference type="InterPro" id="IPR052099">
    <property type="entry name" value="Regulatory_TF_Diverse"/>
</dbReference>
<accession>A0A367KDX2</accession>
<dbReference type="EMBL" id="PJQM01001842">
    <property type="protein sequence ID" value="RCI00433.1"/>
    <property type="molecule type" value="Genomic_DNA"/>
</dbReference>
<feature type="region of interest" description="Disordered" evidence="1">
    <location>
        <begin position="326"/>
        <end position="346"/>
    </location>
</feature>
<gene>
    <name evidence="4" type="ORF">CU098_008910</name>
</gene>
<organism evidence="4 5">
    <name type="scientific">Rhizopus stolonifer</name>
    <name type="common">Rhizopus nigricans</name>
    <dbReference type="NCBI Taxonomy" id="4846"/>
    <lineage>
        <taxon>Eukaryota</taxon>
        <taxon>Fungi</taxon>
        <taxon>Fungi incertae sedis</taxon>
        <taxon>Mucoromycota</taxon>
        <taxon>Mucoromycotina</taxon>
        <taxon>Mucoromycetes</taxon>
        <taxon>Mucorales</taxon>
        <taxon>Mucorineae</taxon>
        <taxon>Rhizopodaceae</taxon>
        <taxon>Rhizopus</taxon>
    </lineage>
</organism>
<evidence type="ECO:0000313" key="4">
    <source>
        <dbReference type="EMBL" id="RCI00433.1"/>
    </source>
</evidence>
<evidence type="ECO:0000256" key="2">
    <source>
        <dbReference type="SAM" id="Phobius"/>
    </source>
</evidence>
<dbReference type="Pfam" id="PF00010">
    <property type="entry name" value="HLH"/>
    <property type="match status" value="1"/>
</dbReference>
<dbReference type="SUPFAM" id="SSF47459">
    <property type="entry name" value="HLH, helix-loop-helix DNA-binding domain"/>
    <property type="match status" value="1"/>
</dbReference>
<dbReference type="PROSITE" id="PS50888">
    <property type="entry name" value="BHLH"/>
    <property type="match status" value="1"/>
</dbReference>
<feature type="transmembrane region" description="Helical" evidence="2">
    <location>
        <begin position="515"/>
        <end position="534"/>
    </location>
</feature>
<keyword evidence="2" id="KW-1133">Transmembrane helix</keyword>